<accession>A0A124GRJ5</accession>
<comment type="caution">
    <text evidence="2">The sequence shown here is derived from an EMBL/GenBank/DDBJ whole genome shotgun (WGS) entry which is preliminary data.</text>
</comment>
<proteinExistence type="predicted"/>
<dbReference type="EMBL" id="LLXE01000133">
    <property type="protein sequence ID" value="KUM61462.1"/>
    <property type="molecule type" value="Genomic_DNA"/>
</dbReference>
<protein>
    <submittedName>
        <fullName evidence="2">Uncharacterized protein</fullName>
    </submittedName>
</protein>
<keyword evidence="3" id="KW-1185">Reference proteome</keyword>
<dbReference type="AlphaFoldDB" id="A0A124GRJ5"/>
<evidence type="ECO:0000256" key="1">
    <source>
        <dbReference type="SAM" id="MobiDB-lite"/>
    </source>
</evidence>
<name>A0A124GRJ5_PENFR</name>
<dbReference type="Proteomes" id="UP000055045">
    <property type="component" value="Unassembled WGS sequence"/>
</dbReference>
<evidence type="ECO:0000313" key="3">
    <source>
        <dbReference type="Proteomes" id="UP000055045"/>
    </source>
</evidence>
<sequence length="176" mass="19463">MAGRTYQPATYDTAPRKEQASVSLVSKNDDAHVGYVLPQRLNATGVPEQDSYAHQYSSLANSTSRGGGTNLHPATSPRRPRWTMPAVLLTPDSVQVFVQYYAREIKYSLLPGQWSCANSLYAVYTTNDQERSLHSVRRKGDGVLPYWQQTSRQKVENAKSPFAVGCHAGAQTATKK</sequence>
<reference evidence="2 3" key="1">
    <citation type="submission" date="2015-10" db="EMBL/GenBank/DDBJ databases">
        <title>Genome sequencing of Penicillium freii.</title>
        <authorList>
            <person name="Nguyen H.D."/>
            <person name="Visagie C.M."/>
            <person name="Seifert K.A."/>
        </authorList>
    </citation>
    <scope>NUCLEOTIDE SEQUENCE [LARGE SCALE GENOMIC DNA]</scope>
    <source>
        <strain evidence="2 3">DAOM 242723</strain>
    </source>
</reference>
<evidence type="ECO:0000313" key="2">
    <source>
        <dbReference type="EMBL" id="KUM61462.1"/>
    </source>
</evidence>
<organism evidence="2 3">
    <name type="scientific">Penicillium freii</name>
    <dbReference type="NCBI Taxonomy" id="48697"/>
    <lineage>
        <taxon>Eukaryota</taxon>
        <taxon>Fungi</taxon>
        <taxon>Dikarya</taxon>
        <taxon>Ascomycota</taxon>
        <taxon>Pezizomycotina</taxon>
        <taxon>Eurotiomycetes</taxon>
        <taxon>Eurotiomycetidae</taxon>
        <taxon>Eurotiales</taxon>
        <taxon>Aspergillaceae</taxon>
        <taxon>Penicillium</taxon>
    </lineage>
</organism>
<feature type="region of interest" description="Disordered" evidence="1">
    <location>
        <begin position="58"/>
        <end position="78"/>
    </location>
</feature>
<gene>
    <name evidence="2" type="ORF">ACN42_g5658</name>
</gene>